<dbReference type="Gene3D" id="3.90.550.10">
    <property type="entry name" value="Spore Coat Polysaccharide Biosynthesis Protein SpsA, Chain A"/>
    <property type="match status" value="1"/>
</dbReference>
<dbReference type="CDD" id="cd04182">
    <property type="entry name" value="GT_2_like_f"/>
    <property type="match status" value="1"/>
</dbReference>
<evidence type="ECO:0000259" key="1">
    <source>
        <dbReference type="Pfam" id="PF12804"/>
    </source>
</evidence>
<dbReference type="Proteomes" id="UP000198432">
    <property type="component" value="Unassembled WGS sequence"/>
</dbReference>
<feature type="domain" description="MobA-like NTP transferase" evidence="1">
    <location>
        <begin position="5"/>
        <end position="168"/>
    </location>
</feature>
<evidence type="ECO:0000313" key="3">
    <source>
        <dbReference type="Proteomes" id="UP000198432"/>
    </source>
</evidence>
<name>A0A239I3Z6_9BACT</name>
<dbReference type="PANTHER" id="PTHR43777">
    <property type="entry name" value="MOLYBDENUM COFACTOR CYTIDYLYLTRANSFERASE"/>
    <property type="match status" value="1"/>
</dbReference>
<dbReference type="Pfam" id="PF12804">
    <property type="entry name" value="NTP_transf_3"/>
    <property type="match status" value="1"/>
</dbReference>
<organism evidence="2 3">
    <name type="scientific">Pontibacter ummariensis</name>
    <dbReference type="NCBI Taxonomy" id="1610492"/>
    <lineage>
        <taxon>Bacteria</taxon>
        <taxon>Pseudomonadati</taxon>
        <taxon>Bacteroidota</taxon>
        <taxon>Cytophagia</taxon>
        <taxon>Cytophagales</taxon>
        <taxon>Hymenobacteraceae</taxon>
        <taxon>Pontibacter</taxon>
    </lineage>
</organism>
<reference evidence="3" key="1">
    <citation type="submission" date="2017-06" db="EMBL/GenBank/DDBJ databases">
        <authorList>
            <person name="Varghese N."/>
            <person name="Submissions S."/>
        </authorList>
    </citation>
    <scope>NUCLEOTIDE SEQUENCE [LARGE SCALE GENOMIC DNA]</scope>
    <source>
        <strain evidence="3">NKM1</strain>
    </source>
</reference>
<protein>
    <submittedName>
        <fullName evidence="2">Molybdenum cofactor cytidylyltransferase</fullName>
    </submittedName>
</protein>
<proteinExistence type="predicted"/>
<dbReference type="GO" id="GO:0016779">
    <property type="term" value="F:nucleotidyltransferase activity"/>
    <property type="evidence" value="ECO:0007669"/>
    <property type="project" value="UniProtKB-KW"/>
</dbReference>
<keyword evidence="2" id="KW-0808">Transferase</keyword>
<keyword evidence="3" id="KW-1185">Reference proteome</keyword>
<gene>
    <name evidence="2" type="ORF">SAMN06296052_115135</name>
</gene>
<dbReference type="EMBL" id="FZOQ01000015">
    <property type="protein sequence ID" value="SNS88310.1"/>
    <property type="molecule type" value="Genomic_DNA"/>
</dbReference>
<evidence type="ECO:0000313" key="2">
    <source>
        <dbReference type="EMBL" id="SNS88310.1"/>
    </source>
</evidence>
<keyword evidence="2" id="KW-0548">Nucleotidyltransferase</keyword>
<dbReference type="AlphaFoldDB" id="A0A239I3Z6"/>
<dbReference type="PANTHER" id="PTHR43777:SF1">
    <property type="entry name" value="MOLYBDENUM COFACTOR CYTIDYLYLTRANSFERASE"/>
    <property type="match status" value="1"/>
</dbReference>
<dbReference type="SUPFAM" id="SSF53448">
    <property type="entry name" value="Nucleotide-diphospho-sugar transferases"/>
    <property type="match status" value="1"/>
</dbReference>
<dbReference type="InterPro" id="IPR029044">
    <property type="entry name" value="Nucleotide-diphossugar_trans"/>
</dbReference>
<sequence length="198" mass="21088">MTGLVLLAAGASTRLGEPKQALAYQGETLLQRAMQAALTSACQPVVVVLGANSPKLLPQLEGLPVKVALNPAWEEGMASSIRCGLSKLLELMPEASGVVFMVCDQPYVEASLLNSLIQVKQERSKKIVASAYQETVGTPALFDKTYFPELLALQGQEGAKKVLFRHKEDVASVGFPAGAVDIDTKEDYTSLLRSVPGS</sequence>
<dbReference type="OrthoDB" id="9779263at2"/>
<accession>A0A239I3Z6</accession>
<dbReference type="RefSeq" id="WP_089320334.1">
    <property type="nucleotide sequence ID" value="NZ_FZOQ01000015.1"/>
</dbReference>
<dbReference type="InterPro" id="IPR025877">
    <property type="entry name" value="MobA-like_NTP_Trfase"/>
</dbReference>